<reference evidence="1 2" key="1">
    <citation type="submission" date="2020-08" db="EMBL/GenBank/DDBJ databases">
        <title>Genome public.</title>
        <authorList>
            <person name="Liu C."/>
            <person name="Sun Q."/>
        </authorList>
    </citation>
    <scope>NUCLEOTIDE SEQUENCE [LARGE SCALE GENOMIC DNA]</scope>
    <source>
        <strain evidence="1 2">NSJ-35</strain>
    </source>
</reference>
<dbReference type="Proteomes" id="UP000606889">
    <property type="component" value="Unassembled WGS sequence"/>
</dbReference>
<comment type="caution">
    <text evidence="1">The sequence shown here is derived from an EMBL/GenBank/DDBJ whole genome shotgun (WGS) entry which is preliminary data.</text>
</comment>
<dbReference type="EMBL" id="JACOON010000007">
    <property type="protein sequence ID" value="MBC5649402.1"/>
    <property type="molecule type" value="Genomic_DNA"/>
</dbReference>
<sequence>MDQKDLTNKELDKVTGGGIADQFAGIPMSELIGGPLKAARGAQEALTRSTAEFIERAGMKTRDMDDKQ</sequence>
<evidence type="ECO:0000313" key="1">
    <source>
        <dbReference type="EMBL" id="MBC5649402.1"/>
    </source>
</evidence>
<proteinExistence type="predicted"/>
<dbReference type="InterPro" id="IPR024510">
    <property type="entry name" value="DUF2589"/>
</dbReference>
<organism evidence="1 2">
    <name type="scientific">Christensenella tenuis</name>
    <dbReference type="NCBI Taxonomy" id="2763033"/>
    <lineage>
        <taxon>Bacteria</taxon>
        <taxon>Bacillati</taxon>
        <taxon>Bacillota</taxon>
        <taxon>Clostridia</taxon>
        <taxon>Christensenellales</taxon>
        <taxon>Christensenellaceae</taxon>
        <taxon>Christensenella</taxon>
    </lineage>
</organism>
<gene>
    <name evidence="1" type="ORF">H8S18_13725</name>
</gene>
<name>A0ABR7EI04_9FIRM</name>
<dbReference type="Pfam" id="PF11655">
    <property type="entry name" value="DUF2589"/>
    <property type="match status" value="1"/>
</dbReference>
<keyword evidence="2" id="KW-1185">Reference proteome</keyword>
<evidence type="ECO:0000313" key="2">
    <source>
        <dbReference type="Proteomes" id="UP000606889"/>
    </source>
</evidence>
<accession>A0ABR7EI04</accession>
<protein>
    <submittedName>
        <fullName evidence="1">DUF2589 domain-containing protein</fullName>
    </submittedName>
</protein>